<dbReference type="Proteomes" id="UP001189429">
    <property type="component" value="Unassembled WGS sequence"/>
</dbReference>
<gene>
    <name evidence="2" type="ORF">PCOR1329_LOCUS43130</name>
</gene>
<keyword evidence="1" id="KW-0175">Coiled coil</keyword>
<accession>A0ABN9TWZ5</accession>
<keyword evidence="3" id="KW-1185">Reference proteome</keyword>
<comment type="caution">
    <text evidence="2">The sequence shown here is derived from an EMBL/GenBank/DDBJ whole genome shotgun (WGS) entry which is preliminary data.</text>
</comment>
<feature type="non-terminal residue" evidence="2">
    <location>
        <position position="1"/>
    </location>
</feature>
<protein>
    <submittedName>
        <fullName evidence="2">Uncharacterized protein</fullName>
    </submittedName>
</protein>
<reference evidence="2" key="1">
    <citation type="submission" date="2023-10" db="EMBL/GenBank/DDBJ databases">
        <authorList>
            <person name="Chen Y."/>
            <person name="Shah S."/>
            <person name="Dougan E. K."/>
            <person name="Thang M."/>
            <person name="Chan C."/>
        </authorList>
    </citation>
    <scope>NUCLEOTIDE SEQUENCE [LARGE SCALE GENOMIC DNA]</scope>
</reference>
<feature type="coiled-coil region" evidence="1">
    <location>
        <begin position="403"/>
        <end position="444"/>
    </location>
</feature>
<dbReference type="EMBL" id="CAUYUJ010015181">
    <property type="protein sequence ID" value="CAK0850836.1"/>
    <property type="molecule type" value="Genomic_DNA"/>
</dbReference>
<organism evidence="2 3">
    <name type="scientific">Prorocentrum cordatum</name>
    <dbReference type="NCBI Taxonomy" id="2364126"/>
    <lineage>
        <taxon>Eukaryota</taxon>
        <taxon>Sar</taxon>
        <taxon>Alveolata</taxon>
        <taxon>Dinophyceae</taxon>
        <taxon>Prorocentrales</taxon>
        <taxon>Prorocentraceae</taxon>
        <taxon>Prorocentrum</taxon>
    </lineage>
</organism>
<sequence length="481" mass="53914">DEDIYDKLACWCETNDREKTKAIKDAESRIAQLQVQIEEDTAISSRLNTEIKNTEEEVAKNQEALDEAIAIRKKELAEFNAEEKEMLEAIQALRAAVTVLSKHHGGAAFLQVPHTHVLSVATTLQHLIDSRHLVGVLTHKERRVASAFIQAPEDFFDASPTMADQSYTPQSGEIFGILTQMKETFEKDLSESQKTEEQRVKAFEEIKKLKEDEIFAGQAQIEKKTEELADTDERLAHAKEDIVDTKASLTADEQFLMDLKEKCQMTDQEWEARQKTRAAEMEAVSKALAILSGDDAHDTFTRTFNPAFLQTRLRRTGDRRQAAELLAATASKLHSPRLAALATSMQLDAFEKVKKAIDDLVKALQDEMAAEVKKRDWCIEEFDQNALETQQTEFTKKDVLAKILALETTIKTLTAEIDTLKAEIAEMEKQLKAASEARDAQNKEFQSTVADQQETQKLLKSAAIGWGKGSACSHSGGVQEE</sequence>
<feature type="coiled-coil region" evidence="1">
    <location>
        <begin position="23"/>
        <end position="96"/>
    </location>
</feature>
<evidence type="ECO:0000256" key="1">
    <source>
        <dbReference type="SAM" id="Coils"/>
    </source>
</evidence>
<feature type="coiled-coil region" evidence="1">
    <location>
        <begin position="192"/>
        <end position="241"/>
    </location>
</feature>
<name>A0ABN9TWZ5_9DINO</name>
<proteinExistence type="predicted"/>
<evidence type="ECO:0000313" key="3">
    <source>
        <dbReference type="Proteomes" id="UP001189429"/>
    </source>
</evidence>
<evidence type="ECO:0000313" key="2">
    <source>
        <dbReference type="EMBL" id="CAK0850836.1"/>
    </source>
</evidence>